<reference evidence="1" key="1">
    <citation type="submission" date="2016-08" db="EMBL/GenBank/DDBJ databases">
        <authorList>
            <person name="Yan J."/>
        </authorList>
    </citation>
    <scope>NUCLEOTIDE SEQUENCE</scope>
    <source>
        <strain evidence="1">CSS-01s</strain>
    </source>
</reference>
<dbReference type="AlphaFoldDB" id="A0A8H7IR01"/>
<organism evidence="1 2">
    <name type="scientific">Lasiodiplodia theobromae</name>
    <dbReference type="NCBI Taxonomy" id="45133"/>
    <lineage>
        <taxon>Eukaryota</taxon>
        <taxon>Fungi</taxon>
        <taxon>Dikarya</taxon>
        <taxon>Ascomycota</taxon>
        <taxon>Pezizomycotina</taxon>
        <taxon>Dothideomycetes</taxon>
        <taxon>Dothideomycetes incertae sedis</taxon>
        <taxon>Botryosphaeriales</taxon>
        <taxon>Botryosphaeriaceae</taxon>
        <taxon>Lasiodiplodia</taxon>
    </lineage>
</organism>
<sequence>MAPIDLIWSWIKAQKCPHYLLSAIYAAAARYTSRILLAFDDASAEYGLASQARQGLIESHGEDVLAKIFTNCILSFVEFRRGNGAQAWLDLGAYALRKT</sequence>
<proteinExistence type="predicted"/>
<protein>
    <submittedName>
        <fullName evidence="1">Uncharacterized protein</fullName>
    </submittedName>
</protein>
<dbReference type="EMBL" id="MDYX01000037">
    <property type="protein sequence ID" value="KAF9630163.1"/>
    <property type="molecule type" value="Genomic_DNA"/>
</dbReference>
<evidence type="ECO:0000313" key="1">
    <source>
        <dbReference type="EMBL" id="KAF9630163.1"/>
    </source>
</evidence>
<dbReference type="Proteomes" id="UP000627934">
    <property type="component" value="Unassembled WGS sequence"/>
</dbReference>
<name>A0A8H7IR01_9PEZI</name>
<evidence type="ECO:0000313" key="2">
    <source>
        <dbReference type="Proteomes" id="UP000627934"/>
    </source>
</evidence>
<comment type="caution">
    <text evidence="1">The sequence shown here is derived from an EMBL/GenBank/DDBJ whole genome shotgun (WGS) entry which is preliminary data.</text>
</comment>
<gene>
    <name evidence="1" type="ORF">BFW01_g344</name>
</gene>
<accession>A0A8H7IR01</accession>
<reference evidence="1" key="2">
    <citation type="journal article" date="2018" name="DNA Res.">
        <title>Comparative genome and transcriptome analyses reveal adaptations to opportunistic infections in woody plant degrading pathogens of Botryosphaeriaceae.</title>
        <authorList>
            <person name="Yan J.Y."/>
            <person name="Zhao W.S."/>
            <person name="Chen Z."/>
            <person name="Xing Q.K."/>
            <person name="Zhang W."/>
            <person name="Chethana K.W.T."/>
            <person name="Xue M.F."/>
            <person name="Xu J.P."/>
            <person name="Phillips A.J.L."/>
            <person name="Wang Y."/>
            <person name="Liu J.H."/>
            <person name="Liu M."/>
            <person name="Zhou Y."/>
            <person name="Jayawardena R.S."/>
            <person name="Manawasinghe I.S."/>
            <person name="Huang J.B."/>
            <person name="Qiao G.H."/>
            <person name="Fu C.Y."/>
            <person name="Guo F.F."/>
            <person name="Dissanayake A.J."/>
            <person name="Peng Y.L."/>
            <person name="Hyde K.D."/>
            <person name="Li X.H."/>
        </authorList>
    </citation>
    <scope>NUCLEOTIDE SEQUENCE</scope>
    <source>
        <strain evidence="1">CSS-01s</strain>
    </source>
</reference>